<evidence type="ECO:0000256" key="1">
    <source>
        <dbReference type="SAM" id="Phobius"/>
    </source>
</evidence>
<dbReference type="AlphaFoldDB" id="G0P1T3"/>
<dbReference type="InParanoid" id="G0P1T3"/>
<protein>
    <submittedName>
        <fullName evidence="2">Uncharacterized protein</fullName>
    </submittedName>
</protein>
<keyword evidence="1" id="KW-0812">Transmembrane</keyword>
<proteinExistence type="predicted"/>
<reference evidence="3" key="1">
    <citation type="submission" date="2011-07" db="EMBL/GenBank/DDBJ databases">
        <authorList>
            <consortium name="Caenorhabditis brenneri Sequencing and Analysis Consortium"/>
            <person name="Wilson R.K."/>
        </authorList>
    </citation>
    <scope>NUCLEOTIDE SEQUENCE [LARGE SCALE GENOMIC DNA]</scope>
    <source>
        <strain evidence="3">PB2801</strain>
    </source>
</reference>
<dbReference type="EMBL" id="GL380017">
    <property type="protein sequence ID" value="EGT42793.1"/>
    <property type="molecule type" value="Genomic_DNA"/>
</dbReference>
<evidence type="ECO:0000313" key="3">
    <source>
        <dbReference type="Proteomes" id="UP000008068"/>
    </source>
</evidence>
<feature type="transmembrane region" description="Helical" evidence="1">
    <location>
        <begin position="171"/>
        <end position="195"/>
    </location>
</feature>
<keyword evidence="1" id="KW-0472">Membrane</keyword>
<organism evidence="3">
    <name type="scientific">Caenorhabditis brenneri</name>
    <name type="common">Nematode worm</name>
    <dbReference type="NCBI Taxonomy" id="135651"/>
    <lineage>
        <taxon>Eukaryota</taxon>
        <taxon>Metazoa</taxon>
        <taxon>Ecdysozoa</taxon>
        <taxon>Nematoda</taxon>
        <taxon>Chromadorea</taxon>
        <taxon>Rhabditida</taxon>
        <taxon>Rhabditina</taxon>
        <taxon>Rhabditomorpha</taxon>
        <taxon>Rhabditoidea</taxon>
        <taxon>Rhabditidae</taxon>
        <taxon>Peloderinae</taxon>
        <taxon>Caenorhabditis</taxon>
    </lineage>
</organism>
<accession>G0P1T3</accession>
<keyword evidence="3" id="KW-1185">Reference proteome</keyword>
<name>G0P1T3_CAEBE</name>
<evidence type="ECO:0000313" key="2">
    <source>
        <dbReference type="EMBL" id="EGT42793.1"/>
    </source>
</evidence>
<dbReference type="Proteomes" id="UP000008068">
    <property type="component" value="Unassembled WGS sequence"/>
</dbReference>
<keyword evidence="1" id="KW-1133">Transmembrane helix</keyword>
<sequence>MVFRSSFQQKIREHLSASFMDDLMRMASKSRCDDIVPDLENLINMFEFCQRTRPISINELEELKSLELEYGNERRALIFYCTQDEDHPRLAVEFLAFWFGDECSAATKKFHNQILIQDDEEPSHLDIEVTSWDIKDQQLQLLKQANEASPKFWNYEFEMEIIKNQTASMKFISMALPIILLFVALCSFFCNFTRTWESVDIEFGVLTLFLGFSILILFHEASDRGIYDK</sequence>
<feature type="transmembrane region" description="Helical" evidence="1">
    <location>
        <begin position="201"/>
        <end position="219"/>
    </location>
</feature>
<gene>
    <name evidence="2" type="ORF">CAEBREN_22967</name>
</gene>
<dbReference type="HOGENOM" id="CLU_1210724_0_0_1"/>